<evidence type="ECO:0008006" key="2">
    <source>
        <dbReference type="Google" id="ProtNLM"/>
    </source>
</evidence>
<comment type="caution">
    <text evidence="1">The sequence shown here is derived from an EMBL/GenBank/DDBJ whole genome shotgun (WGS) entry which is preliminary data.</text>
</comment>
<evidence type="ECO:0000313" key="1">
    <source>
        <dbReference type="EMBL" id="MPM26251.1"/>
    </source>
</evidence>
<dbReference type="AlphaFoldDB" id="A0A644YED8"/>
<reference evidence="1" key="1">
    <citation type="submission" date="2019-08" db="EMBL/GenBank/DDBJ databases">
        <authorList>
            <person name="Kucharzyk K."/>
            <person name="Murdoch R.W."/>
            <person name="Higgins S."/>
            <person name="Loffler F."/>
        </authorList>
    </citation>
    <scope>NUCLEOTIDE SEQUENCE</scope>
</reference>
<gene>
    <name evidence="1" type="ORF">SDC9_72752</name>
</gene>
<organism evidence="1">
    <name type="scientific">bioreactor metagenome</name>
    <dbReference type="NCBI Taxonomy" id="1076179"/>
    <lineage>
        <taxon>unclassified sequences</taxon>
        <taxon>metagenomes</taxon>
        <taxon>ecological metagenomes</taxon>
    </lineage>
</organism>
<sequence>MKILKFVAVAVLAFLISSCLTVEKKKYKFEITGKNSGKLTITYVNIFSQMDDSTDVSEEDFDELINDYINGTKIEDAFPLASEVTKRLYEENGKLNAEVTMNFASLEAVRLYQLDKKSPVCMNVGQTIDSETFESTNGTYGNKDYMNVVFWSPKAKVYEVTTTVNEYNEDDCVSLVKQYRRWK</sequence>
<dbReference type="PROSITE" id="PS51257">
    <property type="entry name" value="PROKAR_LIPOPROTEIN"/>
    <property type="match status" value="1"/>
</dbReference>
<dbReference type="EMBL" id="VSSQ01004688">
    <property type="protein sequence ID" value="MPM26251.1"/>
    <property type="molecule type" value="Genomic_DNA"/>
</dbReference>
<proteinExistence type="predicted"/>
<name>A0A644YED8_9ZZZZ</name>
<protein>
    <recommendedName>
        <fullName evidence="2">Lipoprotein</fullName>
    </recommendedName>
</protein>
<accession>A0A644YED8</accession>